<dbReference type="Gene3D" id="3.40.630.10">
    <property type="entry name" value="Zn peptidases"/>
    <property type="match status" value="1"/>
</dbReference>
<evidence type="ECO:0000313" key="5">
    <source>
        <dbReference type="Proteomes" id="UP000286921"/>
    </source>
</evidence>
<feature type="domain" description="Peptidase M20 dimerisation" evidence="3">
    <location>
        <begin position="209"/>
        <end position="301"/>
    </location>
</feature>
<dbReference type="InterPro" id="IPR017144">
    <property type="entry name" value="Xaa-Arg_dipeptidase"/>
</dbReference>
<proteinExistence type="inferred from homology"/>
<organism evidence="4 5">
    <name type="scientific">Aspergillus awamori</name>
    <name type="common">Black koji mold</name>
    <dbReference type="NCBI Taxonomy" id="105351"/>
    <lineage>
        <taxon>Eukaryota</taxon>
        <taxon>Fungi</taxon>
        <taxon>Dikarya</taxon>
        <taxon>Ascomycota</taxon>
        <taxon>Pezizomycotina</taxon>
        <taxon>Eurotiomycetes</taxon>
        <taxon>Eurotiomycetidae</taxon>
        <taxon>Eurotiales</taxon>
        <taxon>Aspergillaceae</taxon>
        <taxon>Aspergillus</taxon>
    </lineage>
</organism>
<dbReference type="PANTHER" id="PTHR30575:SF0">
    <property type="entry name" value="XAA-ARG DIPEPTIDASE"/>
    <property type="match status" value="1"/>
</dbReference>
<dbReference type="InterPro" id="IPR011650">
    <property type="entry name" value="Peptidase_M20_dimer"/>
</dbReference>
<comment type="similarity">
    <text evidence="1 2">Belongs to the peptidase M20A family.</text>
</comment>
<dbReference type="SUPFAM" id="SSF55031">
    <property type="entry name" value="Bacterial exopeptidase dimerisation domain"/>
    <property type="match status" value="1"/>
</dbReference>
<evidence type="ECO:0000256" key="1">
    <source>
        <dbReference type="ARBA" id="ARBA00006247"/>
    </source>
</evidence>
<evidence type="ECO:0000259" key="3">
    <source>
        <dbReference type="Pfam" id="PF07687"/>
    </source>
</evidence>
<dbReference type="Proteomes" id="UP000286921">
    <property type="component" value="Unassembled WGS sequence"/>
</dbReference>
<dbReference type="PANTHER" id="PTHR30575">
    <property type="entry name" value="PEPTIDASE M20"/>
    <property type="match status" value="1"/>
</dbReference>
<comment type="caution">
    <text evidence="4">The sequence shown here is derived from an EMBL/GenBank/DDBJ whole genome shotgun (WGS) entry which is preliminary data.</text>
</comment>
<keyword evidence="5" id="KW-1185">Reference proteome</keyword>
<accession>A0A401KCT7</accession>
<dbReference type="EMBL" id="BDHI01000001">
    <property type="protein sequence ID" value="GCB17124.1"/>
    <property type="molecule type" value="Genomic_DNA"/>
</dbReference>
<sequence length="431" mass="46697">MTPQGPTGVTEYSMEPNNHSQGFLKAIESVMRTYDAELRNINHLIWSNPELAFKEYKAHDNICTMFESLKLDGYCVHRSAYELETSFEIEYTHKAGGRVVVFNAEYDALPGIGHACGHNLIATSSIAAFIATCETLKAEYKHGPGFTVRLLGTPAEEAGGGKILLIRNGAYKDVFACLMLHPMSPPPKSDKFLSIAAGLPGGFLATDDVRVTFTGKAAHASAAPWEGVNALDAVVAAYLNISLLRQQMFPSQRVHGTIVHGGDRPNIIPHSASVDYCMRASSVKSLDSLRENVTKCFEAAATATGCKVDFEWGGLPYADLKVNRPMCERFVDVMQAMGHDSVFQLGEQEGLLSGGSTDMGNVSYEVPGFHAMYIIPANGVNHTHEFTSGAGSSEAFERTIACASGIAAVACQLIVDDDFAKQVQYYFQEAQ</sequence>
<dbReference type="Pfam" id="PF07687">
    <property type="entry name" value="M20_dimer"/>
    <property type="match status" value="1"/>
</dbReference>
<dbReference type="Gene3D" id="3.30.70.360">
    <property type="match status" value="1"/>
</dbReference>
<protein>
    <recommendedName>
        <fullName evidence="2">Peptidase M20 domain-containing protein 2</fullName>
    </recommendedName>
</protein>
<evidence type="ECO:0000313" key="4">
    <source>
        <dbReference type="EMBL" id="GCB17124.1"/>
    </source>
</evidence>
<dbReference type="Pfam" id="PF01546">
    <property type="entry name" value="Peptidase_M20"/>
    <property type="match status" value="1"/>
</dbReference>
<dbReference type="FunFam" id="3.30.70.360:FF:000004">
    <property type="entry name" value="Peptidase M20 domain-containing protein 2"/>
    <property type="match status" value="1"/>
</dbReference>
<dbReference type="InterPro" id="IPR052030">
    <property type="entry name" value="Peptidase_M20/M20A_hydrolases"/>
</dbReference>
<dbReference type="AlphaFoldDB" id="A0A401KCT7"/>
<dbReference type="InterPro" id="IPR036264">
    <property type="entry name" value="Bact_exopeptidase_dim_dom"/>
</dbReference>
<dbReference type="NCBIfam" id="TIGR01891">
    <property type="entry name" value="amidohydrolases"/>
    <property type="match status" value="1"/>
</dbReference>
<name>A0A401KCT7_ASPAW</name>
<gene>
    <name evidence="4" type="ORF">AAWM_00009</name>
</gene>
<dbReference type="InterPro" id="IPR002933">
    <property type="entry name" value="Peptidase_M20"/>
</dbReference>
<dbReference type="CDD" id="cd05672">
    <property type="entry name" value="M20_ACY1L2-like"/>
    <property type="match status" value="1"/>
</dbReference>
<reference evidence="4 5" key="1">
    <citation type="submission" date="2016-09" db="EMBL/GenBank/DDBJ databases">
        <title>Aspergillus awamori IFM 58123T.</title>
        <authorList>
            <person name="Kusuya Y."/>
            <person name="Shimizu M."/>
            <person name="Takahashi H."/>
            <person name="Yaguchi T."/>
        </authorList>
    </citation>
    <scope>NUCLEOTIDE SEQUENCE [LARGE SCALE GENOMIC DNA]</scope>
    <source>
        <strain evidence="4 5">IFM 58123</strain>
    </source>
</reference>
<dbReference type="InterPro" id="IPR017439">
    <property type="entry name" value="Amidohydrolase"/>
</dbReference>
<dbReference type="PIRSF" id="PIRSF037226">
    <property type="entry name" value="Amidohydrolase_ACY1L2_prd"/>
    <property type="match status" value="1"/>
</dbReference>
<dbReference type="SUPFAM" id="SSF53187">
    <property type="entry name" value="Zn-dependent exopeptidases"/>
    <property type="match status" value="1"/>
</dbReference>
<dbReference type="GO" id="GO:0016805">
    <property type="term" value="F:dipeptidase activity"/>
    <property type="evidence" value="ECO:0007669"/>
    <property type="project" value="InterPro"/>
</dbReference>
<evidence type="ECO:0000256" key="2">
    <source>
        <dbReference type="PIRNR" id="PIRNR037226"/>
    </source>
</evidence>